<keyword evidence="2" id="KW-0808">Transferase</keyword>
<dbReference type="InterPro" id="IPR001296">
    <property type="entry name" value="Glyco_trans_1"/>
</dbReference>
<feature type="domain" description="Glycosyl transferase family 1" evidence="1">
    <location>
        <begin position="180"/>
        <end position="330"/>
    </location>
</feature>
<dbReference type="EMBL" id="JASBRG010000007">
    <property type="protein sequence ID" value="MDI3320561.1"/>
    <property type="molecule type" value="Genomic_DNA"/>
</dbReference>
<dbReference type="RefSeq" id="WP_282334657.1">
    <property type="nucleotide sequence ID" value="NZ_JASBRG010000007.1"/>
</dbReference>
<dbReference type="Pfam" id="PF00534">
    <property type="entry name" value="Glycos_transf_1"/>
    <property type="match status" value="1"/>
</dbReference>
<dbReference type="EC" id="2.4.-.-" evidence="2"/>
<name>A0ABT6RDB8_9BACT</name>
<proteinExistence type="predicted"/>
<evidence type="ECO:0000259" key="1">
    <source>
        <dbReference type="Pfam" id="PF00534"/>
    </source>
</evidence>
<dbReference type="PANTHER" id="PTHR45947:SF3">
    <property type="entry name" value="SULFOQUINOVOSYL TRANSFERASE SQD2"/>
    <property type="match status" value="1"/>
</dbReference>
<dbReference type="Gene3D" id="3.40.50.2000">
    <property type="entry name" value="Glycogen Phosphorylase B"/>
    <property type="match status" value="2"/>
</dbReference>
<dbReference type="CDD" id="cd03801">
    <property type="entry name" value="GT4_PimA-like"/>
    <property type="match status" value="1"/>
</dbReference>
<keyword evidence="3" id="KW-1185">Reference proteome</keyword>
<comment type="caution">
    <text evidence="2">The sequence shown here is derived from an EMBL/GenBank/DDBJ whole genome shotgun (WGS) entry which is preliminary data.</text>
</comment>
<dbReference type="SUPFAM" id="SSF53756">
    <property type="entry name" value="UDP-Glycosyltransferase/glycogen phosphorylase"/>
    <property type="match status" value="1"/>
</dbReference>
<gene>
    <name evidence="2" type="ORF">QJ048_12295</name>
</gene>
<accession>A0ABT6RDB8</accession>
<reference evidence="2 3" key="1">
    <citation type="submission" date="2023-05" db="EMBL/GenBank/DDBJ databases">
        <title>Genome sequence of Pinibacter sp. MAH-24.</title>
        <authorList>
            <person name="Huq M.A."/>
        </authorList>
    </citation>
    <scope>NUCLEOTIDE SEQUENCE [LARGE SCALE GENOMIC DNA]</scope>
    <source>
        <strain evidence="2 3">MAH-24</strain>
    </source>
</reference>
<protein>
    <submittedName>
        <fullName evidence="2">Glycosyltransferase family 4 protein</fullName>
        <ecNumber evidence="2">2.4.-.-</ecNumber>
    </submittedName>
</protein>
<sequence length="391" mass="44875">MFTLIDLTFFANKEFTSGSALIESQAASLGYLRHIKERVSIEIVKHMSKKEHRVIKNGLQYHFFKSNNHFFSFPLKTLWHIRKRQPDIVLTQGLSFPFQVLMLRLFAVHKTRIIAQHHGERCGRSMIKRIIEQWADKCIDAYLFNTPSYADERLQLGLISSQNKIMLLPEGSNTFRKKNKQEARLQAGIASEGTVFLWVGRLNDNKDPLTILHAFAKYLSHNADAQLYMIYQTEDLRPAIIDLLNQNDLLRGHVRLLGKINRNHLEMWYNAADYFITGSHRDYGAFALLEAMACGCVPIVTNISTMQQYLQHGETGFLFPPGDVEVLSLLLTILDQYNIEEMSQKVADHFRTTYSFEKIASSFYDICTSLLAAKQSHYAGDRVIDMVSSNA</sequence>
<organism evidence="2 3">
    <name type="scientific">Pinibacter soli</name>
    <dbReference type="NCBI Taxonomy" id="3044211"/>
    <lineage>
        <taxon>Bacteria</taxon>
        <taxon>Pseudomonadati</taxon>
        <taxon>Bacteroidota</taxon>
        <taxon>Chitinophagia</taxon>
        <taxon>Chitinophagales</taxon>
        <taxon>Chitinophagaceae</taxon>
        <taxon>Pinibacter</taxon>
    </lineage>
</organism>
<dbReference type="PANTHER" id="PTHR45947">
    <property type="entry name" value="SULFOQUINOVOSYL TRANSFERASE SQD2"/>
    <property type="match status" value="1"/>
</dbReference>
<evidence type="ECO:0000313" key="3">
    <source>
        <dbReference type="Proteomes" id="UP001226434"/>
    </source>
</evidence>
<dbReference type="InterPro" id="IPR050194">
    <property type="entry name" value="Glycosyltransferase_grp1"/>
</dbReference>
<evidence type="ECO:0000313" key="2">
    <source>
        <dbReference type="EMBL" id="MDI3320561.1"/>
    </source>
</evidence>
<dbReference type="Proteomes" id="UP001226434">
    <property type="component" value="Unassembled WGS sequence"/>
</dbReference>
<dbReference type="GO" id="GO:0016757">
    <property type="term" value="F:glycosyltransferase activity"/>
    <property type="evidence" value="ECO:0007669"/>
    <property type="project" value="UniProtKB-KW"/>
</dbReference>
<keyword evidence="2" id="KW-0328">Glycosyltransferase</keyword>